<accession>A0A6J6END1</accession>
<feature type="transmembrane region" description="Helical" evidence="1">
    <location>
        <begin position="78"/>
        <end position="99"/>
    </location>
</feature>
<dbReference type="EMBL" id="CAEZTO010000022">
    <property type="protein sequence ID" value="CAB4576043.1"/>
    <property type="molecule type" value="Genomic_DNA"/>
</dbReference>
<dbReference type="InterPro" id="IPR029058">
    <property type="entry name" value="AB_hydrolase_fold"/>
</dbReference>
<dbReference type="SUPFAM" id="SSF53474">
    <property type="entry name" value="alpha/beta-Hydrolases"/>
    <property type="match status" value="1"/>
</dbReference>
<dbReference type="InterPro" id="IPR021362">
    <property type="entry name" value="DUF2834"/>
</dbReference>
<sequence length="374" mass="42366">MVKKHLQRSWLYLIISISGLITAWVFNALAVFEQADYLASWFGSAVDWVLSLDLLIVILATVVFMLAEAKRLGMKNVWLYFLASGITAAAFTFPLFMFFRERKILKNKLAGGSLKRFEFDKHTVDIWSPATLNPQTPVVVMHDGRNIFNEKDSYTGKTWEILTALREEVRGELPLVIAVWGLSDDTRIRELSPQKISDAHPEFWDIFPAEYKTTGTDSFGDSYVSLIADAVLPFALERYGIQHSPSRTAVMGASMGGLMSLYAMAERPAVFGTAICFSTHWPFGKDVMVEKLTALLPSGESHRVWTDTGTKELDQYYPMFHALAKEKLLAKGYREPENLVANIYPYTGHHESYWSRRVADALNWWLMAPGRDGQ</sequence>
<keyword evidence="1" id="KW-0812">Transmembrane</keyword>
<keyword evidence="1" id="KW-1133">Transmembrane helix</keyword>
<feature type="transmembrane region" description="Helical" evidence="1">
    <location>
        <begin position="12"/>
        <end position="32"/>
    </location>
</feature>
<feature type="transmembrane region" description="Helical" evidence="1">
    <location>
        <begin position="38"/>
        <end position="66"/>
    </location>
</feature>
<evidence type="ECO:0000313" key="2">
    <source>
        <dbReference type="EMBL" id="CAB4576043.1"/>
    </source>
</evidence>
<dbReference type="PANTHER" id="PTHR48098">
    <property type="entry name" value="ENTEROCHELIN ESTERASE-RELATED"/>
    <property type="match status" value="1"/>
</dbReference>
<dbReference type="AlphaFoldDB" id="A0A6J6END1"/>
<keyword evidence="1" id="KW-0472">Membrane</keyword>
<evidence type="ECO:0000256" key="1">
    <source>
        <dbReference type="SAM" id="Phobius"/>
    </source>
</evidence>
<dbReference type="InterPro" id="IPR050583">
    <property type="entry name" value="Mycobacterial_A85_antigen"/>
</dbReference>
<protein>
    <submittedName>
        <fullName evidence="2">Unannotated protein</fullName>
    </submittedName>
</protein>
<dbReference type="InterPro" id="IPR000801">
    <property type="entry name" value="Esterase-like"/>
</dbReference>
<proteinExistence type="predicted"/>
<dbReference type="Pfam" id="PF00756">
    <property type="entry name" value="Esterase"/>
    <property type="match status" value="1"/>
</dbReference>
<name>A0A6J6END1_9ZZZZ</name>
<dbReference type="Gene3D" id="3.40.50.1820">
    <property type="entry name" value="alpha/beta hydrolase"/>
    <property type="match status" value="1"/>
</dbReference>
<reference evidence="2" key="1">
    <citation type="submission" date="2020-05" db="EMBL/GenBank/DDBJ databases">
        <authorList>
            <person name="Chiriac C."/>
            <person name="Salcher M."/>
            <person name="Ghai R."/>
            <person name="Kavagutti S V."/>
        </authorList>
    </citation>
    <scope>NUCLEOTIDE SEQUENCE</scope>
</reference>
<dbReference type="PANTHER" id="PTHR48098:SF6">
    <property type="entry name" value="FERRI-BACILLIBACTIN ESTERASE BESA"/>
    <property type="match status" value="1"/>
</dbReference>
<gene>
    <name evidence="2" type="ORF">UFOPK1693_01014</name>
</gene>
<organism evidence="2">
    <name type="scientific">freshwater metagenome</name>
    <dbReference type="NCBI Taxonomy" id="449393"/>
    <lineage>
        <taxon>unclassified sequences</taxon>
        <taxon>metagenomes</taxon>
        <taxon>ecological metagenomes</taxon>
    </lineage>
</organism>
<dbReference type="Pfam" id="PF11196">
    <property type="entry name" value="DUF2834"/>
    <property type="match status" value="1"/>
</dbReference>